<evidence type="ECO:0000313" key="5">
    <source>
        <dbReference type="Proteomes" id="UP000781932"/>
    </source>
</evidence>
<dbReference type="Gene3D" id="2.115.10.20">
    <property type="entry name" value="Glycosyl hydrolase domain, family 43"/>
    <property type="match status" value="1"/>
</dbReference>
<feature type="disulfide bond" evidence="1">
    <location>
        <begin position="49"/>
        <end position="58"/>
    </location>
</feature>
<keyword evidence="1" id="KW-1015">Disulfide bond</keyword>
<evidence type="ECO:0000313" key="4">
    <source>
        <dbReference type="EMBL" id="KAF9872031.1"/>
    </source>
</evidence>
<dbReference type="InterPro" id="IPR023296">
    <property type="entry name" value="Glyco_hydro_beta-prop_sf"/>
</dbReference>
<comment type="caution">
    <text evidence="1">Lacks conserved residue(s) required for the propagation of feature annotation.</text>
</comment>
<reference evidence="4" key="2">
    <citation type="submission" date="2020-11" db="EMBL/GenBank/DDBJ databases">
        <title>Whole genome sequencing of Colletotrichum sp.</title>
        <authorList>
            <person name="Li H."/>
        </authorList>
    </citation>
    <scope>NUCLEOTIDE SEQUENCE</scope>
    <source>
        <strain evidence="4">CkLH20</strain>
    </source>
</reference>
<gene>
    <name evidence="4" type="ORF">CkaCkLH20_10368</name>
</gene>
<feature type="chain" id="PRO_5040304451" description="EGF-like domain-containing protein" evidence="2">
    <location>
        <begin position="19"/>
        <end position="406"/>
    </location>
</feature>
<proteinExistence type="predicted"/>
<dbReference type="Proteomes" id="UP000781932">
    <property type="component" value="Unassembled WGS sequence"/>
</dbReference>
<dbReference type="PROSITE" id="PS00022">
    <property type="entry name" value="EGF_1"/>
    <property type="match status" value="1"/>
</dbReference>
<dbReference type="EMBL" id="JAATWM020000040">
    <property type="protein sequence ID" value="KAF9872031.1"/>
    <property type="molecule type" value="Genomic_DNA"/>
</dbReference>
<comment type="caution">
    <text evidence="4">The sequence shown here is derived from an EMBL/GenBank/DDBJ whole genome shotgun (WGS) entry which is preliminary data.</text>
</comment>
<feature type="domain" description="EGF-like" evidence="3">
    <location>
        <begin position="15"/>
        <end position="59"/>
    </location>
</feature>
<keyword evidence="5" id="KW-1185">Reference proteome</keyword>
<dbReference type="CDD" id="cd00053">
    <property type="entry name" value="EGF"/>
    <property type="match status" value="1"/>
</dbReference>
<evidence type="ECO:0000256" key="2">
    <source>
        <dbReference type="SAM" id="SignalP"/>
    </source>
</evidence>
<dbReference type="GeneID" id="62166156"/>
<dbReference type="PROSITE" id="PS01186">
    <property type="entry name" value="EGF_2"/>
    <property type="match status" value="1"/>
</dbReference>
<accession>A0A9P6I103</accession>
<keyword evidence="1" id="KW-0245">EGF-like domain</keyword>
<name>A0A9P6I103_9PEZI</name>
<sequence>MRLLIILVWVFGLSTSHACQTDEDCSLNGICVPNPKTIQHSTTAKACECDPGWVGDSCGVLDLAPATRYSGYNHTNFTKPDDFGPYGNSSWGGRILQDPKNASVFHLFTSQFGKGCGLSGWRPHSHIIRAESYTGPQGPYHWAQDVTTSTGFRHNPDVVFSPVDRKYLMYSIGVEAPEFTECKSFTYKDWPNNISVASADNIRGPWTDWKVIVDSDFNKDLPVRATNPSPFPLWTPDNPTSDIALLIKDYNIYTASAWNTTYEQVHEASWVTAAENDTPYWTEDPFIWRDKRGNWHSLNHWMIDLVEFNAQQWPRVGSHLFARNLTGPWHFPLKTAFTSNVTYEDGSWELLRRRERPKLYFSNDGEMTPMYLVTGVQDTFDGSGRSFTHIQPIGTKWRDFEKAIWP</sequence>
<dbReference type="RefSeq" id="XP_038741492.1">
    <property type="nucleotide sequence ID" value="XM_038893082.1"/>
</dbReference>
<keyword evidence="2" id="KW-0732">Signal</keyword>
<dbReference type="InterPro" id="IPR000742">
    <property type="entry name" value="EGF"/>
</dbReference>
<reference evidence="4" key="1">
    <citation type="submission" date="2020-03" db="EMBL/GenBank/DDBJ databases">
        <authorList>
            <person name="He L."/>
        </authorList>
    </citation>
    <scope>NUCLEOTIDE SEQUENCE</scope>
    <source>
        <strain evidence="4">CkLH20</strain>
    </source>
</reference>
<dbReference type="AlphaFoldDB" id="A0A9P6I103"/>
<dbReference type="CDD" id="cd08994">
    <property type="entry name" value="GH43_62_32_68_117_130-like"/>
    <property type="match status" value="1"/>
</dbReference>
<evidence type="ECO:0000259" key="3">
    <source>
        <dbReference type="PROSITE" id="PS50026"/>
    </source>
</evidence>
<organism evidence="4 5">
    <name type="scientific">Colletotrichum karsti</name>
    <dbReference type="NCBI Taxonomy" id="1095194"/>
    <lineage>
        <taxon>Eukaryota</taxon>
        <taxon>Fungi</taxon>
        <taxon>Dikarya</taxon>
        <taxon>Ascomycota</taxon>
        <taxon>Pezizomycotina</taxon>
        <taxon>Sordariomycetes</taxon>
        <taxon>Hypocreomycetidae</taxon>
        <taxon>Glomerellales</taxon>
        <taxon>Glomerellaceae</taxon>
        <taxon>Colletotrichum</taxon>
        <taxon>Colletotrichum boninense species complex</taxon>
    </lineage>
</organism>
<evidence type="ECO:0000256" key="1">
    <source>
        <dbReference type="PROSITE-ProRule" id="PRU00076"/>
    </source>
</evidence>
<dbReference type="OrthoDB" id="6130531at2759"/>
<dbReference type="PROSITE" id="PS50026">
    <property type="entry name" value="EGF_3"/>
    <property type="match status" value="1"/>
</dbReference>
<dbReference type="Gene3D" id="2.10.25.10">
    <property type="entry name" value="Laminin"/>
    <property type="match status" value="1"/>
</dbReference>
<feature type="signal peptide" evidence="2">
    <location>
        <begin position="1"/>
        <end position="18"/>
    </location>
</feature>
<dbReference type="SUPFAM" id="SSF75005">
    <property type="entry name" value="Arabinanase/levansucrase/invertase"/>
    <property type="match status" value="1"/>
</dbReference>
<protein>
    <recommendedName>
        <fullName evidence="3">EGF-like domain-containing protein</fullName>
    </recommendedName>
</protein>